<dbReference type="SUPFAM" id="SSF54523">
    <property type="entry name" value="Pili subunits"/>
    <property type="match status" value="1"/>
</dbReference>
<dbReference type="Proteomes" id="UP000072421">
    <property type="component" value="Chromosome"/>
</dbReference>
<gene>
    <name evidence="15" type="ORF">CFter6_4535</name>
</gene>
<dbReference type="InterPro" id="IPR008640">
    <property type="entry name" value="Adhesin_Head_dom"/>
</dbReference>
<organism evidence="15">
    <name type="scientific">Collimonas fungivorans</name>
    <dbReference type="NCBI Taxonomy" id="158899"/>
    <lineage>
        <taxon>Bacteria</taxon>
        <taxon>Pseudomonadati</taxon>
        <taxon>Pseudomonadota</taxon>
        <taxon>Betaproteobacteria</taxon>
        <taxon>Burkholderiales</taxon>
        <taxon>Oxalobacteraceae</taxon>
        <taxon>Collimonas</taxon>
    </lineage>
</organism>
<feature type="domain" description="Trimeric autotransporter adhesin YadA-like head" evidence="13">
    <location>
        <begin position="3"/>
        <end position="25"/>
    </location>
</feature>
<evidence type="ECO:0000256" key="6">
    <source>
        <dbReference type="ARBA" id="ARBA00022692"/>
    </source>
</evidence>
<evidence type="ECO:0000259" key="13">
    <source>
        <dbReference type="Pfam" id="PF05658"/>
    </source>
</evidence>
<dbReference type="SUPFAM" id="SSF101967">
    <property type="entry name" value="Adhesin YadA, collagen-binding domain"/>
    <property type="match status" value="2"/>
</dbReference>
<feature type="domain" description="Trimeric autotransporter adhesin YadA-like stalk" evidence="14">
    <location>
        <begin position="44"/>
        <end position="82"/>
    </location>
</feature>
<evidence type="ECO:0000256" key="11">
    <source>
        <dbReference type="SAM" id="MobiDB-lite"/>
    </source>
</evidence>
<feature type="compositionally biased region" description="Low complexity" evidence="11">
    <location>
        <begin position="269"/>
        <end position="294"/>
    </location>
</feature>
<evidence type="ECO:0000259" key="14">
    <source>
        <dbReference type="Pfam" id="PF05662"/>
    </source>
</evidence>
<dbReference type="InterPro" id="IPR045584">
    <property type="entry name" value="Pilin-like"/>
</dbReference>
<evidence type="ECO:0000259" key="12">
    <source>
        <dbReference type="Pfam" id="PF03895"/>
    </source>
</evidence>
<evidence type="ECO:0000256" key="8">
    <source>
        <dbReference type="ARBA" id="ARBA00022927"/>
    </source>
</evidence>
<dbReference type="InterPro" id="IPR005594">
    <property type="entry name" value="YadA_C"/>
</dbReference>
<evidence type="ECO:0000313" key="16">
    <source>
        <dbReference type="Proteomes" id="UP000072421"/>
    </source>
</evidence>
<evidence type="ECO:0000256" key="5">
    <source>
        <dbReference type="ARBA" id="ARBA00022452"/>
    </source>
</evidence>
<feature type="region of interest" description="Disordered" evidence="11">
    <location>
        <begin position="269"/>
        <end position="367"/>
    </location>
</feature>
<feature type="compositionally biased region" description="Polar residues" evidence="11">
    <location>
        <begin position="295"/>
        <end position="305"/>
    </location>
</feature>
<feature type="domain" description="Trimeric autotransporter adhesin YadA-like stalk" evidence="14">
    <location>
        <begin position="354"/>
        <end position="391"/>
    </location>
</feature>
<feature type="domain" description="Trimeric autotransporter adhesin YadA-like head" evidence="13">
    <location>
        <begin position="324"/>
        <end position="348"/>
    </location>
</feature>
<name>A0A127PHC9_9BURK</name>
<keyword evidence="7" id="KW-0732">Signal</keyword>
<evidence type="ECO:0000256" key="9">
    <source>
        <dbReference type="ARBA" id="ARBA00023136"/>
    </source>
</evidence>
<dbReference type="InterPro" id="IPR008635">
    <property type="entry name" value="Coiled_stalk_dom"/>
</dbReference>
<keyword evidence="4" id="KW-0813">Transport</keyword>
<dbReference type="AlphaFoldDB" id="A0A127PHC9"/>
<protein>
    <submittedName>
        <fullName evidence="15">YadA-like C-terminal region family protein</fullName>
    </submittedName>
</protein>
<feature type="compositionally biased region" description="Polar residues" evidence="11">
    <location>
        <begin position="237"/>
        <end position="249"/>
    </location>
</feature>
<dbReference type="RefSeq" id="WP_236904435.1">
    <property type="nucleotide sequence ID" value="NZ_CP013232.1"/>
</dbReference>
<dbReference type="Gene3D" id="3.30.1300.30">
    <property type="entry name" value="GSPII I/J protein-like"/>
    <property type="match status" value="1"/>
</dbReference>
<comment type="subcellular location">
    <subcellularLocation>
        <location evidence="2">Cell outer membrane</location>
    </subcellularLocation>
    <subcellularLocation>
        <location evidence="1">Cell surface</location>
    </subcellularLocation>
</comment>
<dbReference type="GO" id="GO:0015031">
    <property type="term" value="P:protein transport"/>
    <property type="evidence" value="ECO:0007669"/>
    <property type="project" value="UniProtKB-KW"/>
</dbReference>
<proteinExistence type="inferred from homology"/>
<dbReference type="CDD" id="cd12820">
    <property type="entry name" value="LbR_YadA-like"/>
    <property type="match status" value="1"/>
</dbReference>
<feature type="domain" description="Trimeric autotransporter adhesin YadA-like stalk" evidence="14">
    <location>
        <begin position="162"/>
        <end position="198"/>
    </location>
</feature>
<dbReference type="EMBL" id="CP013232">
    <property type="protein sequence ID" value="AMO97125.1"/>
    <property type="molecule type" value="Genomic_DNA"/>
</dbReference>
<sequence>MSESVAIGASATASSANSVALGAHSATGTRTNVVSIGTVGGERQIINLAAGTADTDAANFGQLKATGASIADALGGGSVVNPDGTITMPTYTLLDGSTVTGVGGVVNNFDQRVSDLATSIGDGTVGLVQQNAATSNISVAAATGGTSVDFTGTDGARSLNGVANGLIAAGSLQAINGSQLFQMQADWDQKLQDLTTGTIGDFQTQLDRLNGQVSNQGDRLDAIEQGIADGTIGGGDSTTNPANGNSQIGTGAIASGKDATAIGNGAIASGDNSTATGTNSSATGSNSTATGANSVASGSNSTANGANAKATGENSTALGANSSATGSNSVAIGEGSVADRDNSVSFGSAGNERQLTNVADGTAPTDAVNKRQLDGAIAGVNDRIDRLDTRVDEMGAMSSAQAQMAMSTAGLLGNNRLGVGIGAQNGQSALALGYQRVYGQGTRTLSFGGAASTRGTVSFGAGAGFAW</sequence>
<keyword evidence="8" id="KW-0653">Protein transport</keyword>
<dbReference type="Pfam" id="PF03895">
    <property type="entry name" value="YadA_anchor"/>
    <property type="match status" value="1"/>
</dbReference>
<evidence type="ECO:0000256" key="3">
    <source>
        <dbReference type="ARBA" id="ARBA00005848"/>
    </source>
</evidence>
<keyword evidence="6" id="KW-0812">Transmembrane</keyword>
<dbReference type="GO" id="GO:0009986">
    <property type="term" value="C:cell surface"/>
    <property type="evidence" value="ECO:0007669"/>
    <property type="project" value="UniProtKB-SubCell"/>
</dbReference>
<reference evidence="15 16" key="1">
    <citation type="submission" date="2015-11" db="EMBL/GenBank/DDBJ databases">
        <title>Exploring the genomic traits of fungus-feeding bacterial genus Collimonas.</title>
        <authorList>
            <person name="Song C."/>
            <person name="Schmidt R."/>
            <person name="de Jager V."/>
            <person name="Krzyzanowska D."/>
            <person name="Jongedijk E."/>
            <person name="Cankar K."/>
            <person name="Beekwilder J."/>
            <person name="van Veen A."/>
            <person name="de Boer W."/>
            <person name="van Veen J.A."/>
            <person name="Garbeva P."/>
        </authorList>
    </citation>
    <scope>NUCLEOTIDE SEQUENCE [LARGE SCALE GENOMIC DNA]</scope>
    <source>
        <strain evidence="15 16">Ter6</strain>
    </source>
</reference>
<dbReference type="Gene3D" id="2.150.10.10">
    <property type="entry name" value="Serralysin-like metalloprotease, C-terminal"/>
    <property type="match status" value="3"/>
</dbReference>
<feature type="domain" description="Trimeric autotransporter adhesin YadA-like C-terminal membrane anchor" evidence="12">
    <location>
        <begin position="413"/>
        <end position="467"/>
    </location>
</feature>
<dbReference type="PATRIC" id="fig|158899.10.peg.4491"/>
<feature type="compositionally biased region" description="Polar residues" evidence="11">
    <location>
        <begin position="312"/>
        <end position="330"/>
    </location>
</feature>
<evidence type="ECO:0000256" key="1">
    <source>
        <dbReference type="ARBA" id="ARBA00004241"/>
    </source>
</evidence>
<accession>A0A127PHC9</accession>
<evidence type="ECO:0000256" key="4">
    <source>
        <dbReference type="ARBA" id="ARBA00022448"/>
    </source>
</evidence>
<evidence type="ECO:0000256" key="10">
    <source>
        <dbReference type="ARBA" id="ARBA00023237"/>
    </source>
</evidence>
<feature type="domain" description="Trimeric autotransporter adhesin YadA-like head" evidence="13">
    <location>
        <begin position="296"/>
        <end position="322"/>
    </location>
</feature>
<dbReference type="GO" id="GO:0009279">
    <property type="term" value="C:cell outer membrane"/>
    <property type="evidence" value="ECO:0007669"/>
    <property type="project" value="UniProtKB-SubCell"/>
</dbReference>
<feature type="compositionally biased region" description="Polar residues" evidence="11">
    <location>
        <begin position="343"/>
        <end position="359"/>
    </location>
</feature>
<dbReference type="InterPro" id="IPR011049">
    <property type="entry name" value="Serralysin-like_metalloprot_C"/>
</dbReference>
<keyword evidence="5" id="KW-1134">Transmembrane beta strand</keyword>
<keyword evidence="9" id="KW-0472">Membrane</keyword>
<evidence type="ECO:0000256" key="2">
    <source>
        <dbReference type="ARBA" id="ARBA00004442"/>
    </source>
</evidence>
<comment type="similarity">
    <text evidence="3">Belongs to the autotransporter-2 (AT-2) (TC 1.B.40) family.</text>
</comment>
<evidence type="ECO:0000256" key="7">
    <source>
        <dbReference type="ARBA" id="ARBA00022729"/>
    </source>
</evidence>
<feature type="domain" description="Trimeric autotransporter adhesin YadA-like head" evidence="13">
    <location>
        <begin position="254"/>
        <end position="280"/>
    </location>
</feature>
<dbReference type="Pfam" id="PF05658">
    <property type="entry name" value="YadA_head"/>
    <property type="match status" value="4"/>
</dbReference>
<feature type="region of interest" description="Disordered" evidence="11">
    <location>
        <begin position="228"/>
        <end position="251"/>
    </location>
</feature>
<keyword evidence="10" id="KW-0998">Cell outer membrane</keyword>
<dbReference type="Pfam" id="PF05662">
    <property type="entry name" value="YadA_stalk"/>
    <property type="match status" value="3"/>
</dbReference>
<evidence type="ECO:0000313" key="15">
    <source>
        <dbReference type="EMBL" id="AMO97125.1"/>
    </source>
</evidence>